<name>A0A9W5B7M3_9HYPH</name>
<proteinExistence type="predicted"/>
<reference evidence="1 2" key="1">
    <citation type="submission" date="2016-01" db="EMBL/GenBank/DDBJ databases">
        <authorList>
            <person name="Regsiter A."/>
            <person name="william w."/>
        </authorList>
    </citation>
    <scope>NUCLEOTIDE SEQUENCE [LARGE SCALE GENOMIC DNA]</scope>
    <source>
        <strain evidence="1 2">CFBP 5494</strain>
    </source>
</reference>
<organism evidence="1 2">
    <name type="scientific">Agrobacterium genomosp. 2 str. CFBP 5494</name>
    <dbReference type="NCBI Taxonomy" id="1183436"/>
    <lineage>
        <taxon>Bacteria</taxon>
        <taxon>Pseudomonadati</taxon>
        <taxon>Pseudomonadota</taxon>
        <taxon>Alphaproteobacteria</taxon>
        <taxon>Hyphomicrobiales</taxon>
        <taxon>Rhizobiaceae</taxon>
        <taxon>Rhizobium/Agrobacterium group</taxon>
        <taxon>Agrobacterium</taxon>
        <taxon>Agrobacterium tumefaciens complex</taxon>
    </lineage>
</organism>
<sequence length="149" mass="17062">MRSRQTSGYVPPSYKQYLYTFERGLASLTTAVSALTSESDLTIEHRRTFGYLFSIANANLQWSKDQIIAAFAPLNTTLVCCLDCCPVAYRREGIWAEKFGKEEVLTSIDMMTRSEAVEWIIDHGHKVGYTPDQIEAARTERIRLRRGFR</sequence>
<gene>
    <name evidence="1" type="ORF">AGR2A_pb10140</name>
</gene>
<keyword evidence="2" id="KW-1185">Reference proteome</keyword>
<accession>A0A9W5B7M3</accession>
<dbReference type="EMBL" id="FBVY01000047">
    <property type="protein sequence ID" value="CUX03388.1"/>
    <property type="molecule type" value="Genomic_DNA"/>
</dbReference>
<protein>
    <submittedName>
        <fullName evidence="1">Uncharacterized protein</fullName>
    </submittedName>
</protein>
<evidence type="ECO:0000313" key="1">
    <source>
        <dbReference type="EMBL" id="CUX03388.1"/>
    </source>
</evidence>
<comment type="caution">
    <text evidence="1">The sequence shown here is derived from an EMBL/GenBank/DDBJ whole genome shotgun (WGS) entry which is preliminary data.</text>
</comment>
<dbReference type="Proteomes" id="UP000191933">
    <property type="component" value="Unassembled WGS sequence"/>
</dbReference>
<evidence type="ECO:0000313" key="2">
    <source>
        <dbReference type="Proteomes" id="UP000191933"/>
    </source>
</evidence>
<dbReference type="RefSeq" id="WP_080823698.1">
    <property type="nucleotide sequence ID" value="NZ_LT009721.1"/>
</dbReference>
<dbReference type="AlphaFoldDB" id="A0A9W5B7M3"/>